<gene>
    <name evidence="8" type="ORF">Ccrd_005428</name>
</gene>
<dbReference type="Pfam" id="PF00847">
    <property type="entry name" value="AP2"/>
    <property type="match status" value="1"/>
</dbReference>
<accession>A0A103XKN5</accession>
<organism evidence="8 9">
    <name type="scientific">Cynara cardunculus var. scolymus</name>
    <name type="common">Globe artichoke</name>
    <name type="synonym">Cynara scolymus</name>
    <dbReference type="NCBI Taxonomy" id="59895"/>
    <lineage>
        <taxon>Eukaryota</taxon>
        <taxon>Viridiplantae</taxon>
        <taxon>Streptophyta</taxon>
        <taxon>Embryophyta</taxon>
        <taxon>Tracheophyta</taxon>
        <taxon>Spermatophyta</taxon>
        <taxon>Magnoliopsida</taxon>
        <taxon>eudicotyledons</taxon>
        <taxon>Gunneridae</taxon>
        <taxon>Pentapetalae</taxon>
        <taxon>asterids</taxon>
        <taxon>campanulids</taxon>
        <taxon>Asterales</taxon>
        <taxon>Asteraceae</taxon>
        <taxon>Carduoideae</taxon>
        <taxon>Cardueae</taxon>
        <taxon>Carduinae</taxon>
        <taxon>Cynara</taxon>
    </lineage>
</organism>
<dbReference type="GO" id="GO:0003677">
    <property type="term" value="F:DNA binding"/>
    <property type="evidence" value="ECO:0007669"/>
    <property type="project" value="UniProtKB-KW"/>
</dbReference>
<evidence type="ECO:0000259" key="7">
    <source>
        <dbReference type="PROSITE" id="PS51032"/>
    </source>
</evidence>
<reference evidence="8 9" key="1">
    <citation type="journal article" date="2016" name="Sci. Rep.">
        <title>The genome sequence of the outbreeding globe artichoke constructed de novo incorporating a phase-aware low-pass sequencing strategy of F1 progeny.</title>
        <authorList>
            <person name="Scaglione D."/>
            <person name="Reyes-Chin-Wo S."/>
            <person name="Acquadro A."/>
            <person name="Froenicke L."/>
            <person name="Portis E."/>
            <person name="Beitel C."/>
            <person name="Tirone M."/>
            <person name="Mauro R."/>
            <person name="Lo Monaco A."/>
            <person name="Mauromicale G."/>
            <person name="Faccioli P."/>
            <person name="Cattivelli L."/>
            <person name="Rieseberg L."/>
            <person name="Michelmore R."/>
            <person name="Lanteri S."/>
        </authorList>
    </citation>
    <scope>NUCLEOTIDE SEQUENCE [LARGE SCALE GENOMIC DNA]</scope>
    <source>
        <strain evidence="8">2C</strain>
    </source>
</reference>
<dbReference type="GO" id="GO:0005634">
    <property type="term" value="C:nucleus"/>
    <property type="evidence" value="ECO:0007669"/>
    <property type="project" value="UniProtKB-SubCell"/>
</dbReference>
<dbReference type="PROSITE" id="PS51032">
    <property type="entry name" value="AP2_ERF"/>
    <property type="match status" value="1"/>
</dbReference>
<evidence type="ECO:0000256" key="4">
    <source>
        <dbReference type="ARBA" id="ARBA00023125"/>
    </source>
</evidence>
<evidence type="ECO:0000256" key="1">
    <source>
        <dbReference type="ARBA" id="ARBA00004123"/>
    </source>
</evidence>
<proteinExistence type="predicted"/>
<keyword evidence="5" id="KW-0804">Transcription</keyword>
<feature type="domain" description="AP2/ERF" evidence="7">
    <location>
        <begin position="91"/>
        <end position="148"/>
    </location>
</feature>
<dbReference type="AlphaFoldDB" id="A0A103XKN5"/>
<dbReference type="InterPro" id="IPR016177">
    <property type="entry name" value="DNA-bd_dom_sf"/>
</dbReference>
<evidence type="ECO:0000256" key="6">
    <source>
        <dbReference type="ARBA" id="ARBA00023242"/>
    </source>
</evidence>
<dbReference type="PRINTS" id="PR00367">
    <property type="entry name" value="ETHRSPELEMNT"/>
</dbReference>
<name>A0A103XKN5_CYNCS</name>
<keyword evidence="2" id="KW-0936">Ethylene signaling pathway</keyword>
<dbReference type="PANTHER" id="PTHR31677">
    <property type="entry name" value="AP2 DOMAIN CLASS TRANSCRIPTION FACTOR"/>
    <property type="match status" value="1"/>
</dbReference>
<keyword evidence="3" id="KW-0805">Transcription regulation</keyword>
<dbReference type="SMART" id="SM00380">
    <property type="entry name" value="AP2"/>
    <property type="match status" value="1"/>
</dbReference>
<evidence type="ECO:0000256" key="5">
    <source>
        <dbReference type="ARBA" id="ARBA00023163"/>
    </source>
</evidence>
<comment type="subcellular location">
    <subcellularLocation>
        <location evidence="1">Nucleus</location>
    </subcellularLocation>
</comment>
<evidence type="ECO:0000313" key="9">
    <source>
        <dbReference type="Proteomes" id="UP000243975"/>
    </source>
</evidence>
<dbReference type="Gene3D" id="3.30.730.10">
    <property type="entry name" value="AP2/ERF domain"/>
    <property type="match status" value="1"/>
</dbReference>
<dbReference type="OMA" id="ICRECGM"/>
<evidence type="ECO:0000256" key="2">
    <source>
        <dbReference type="ARBA" id="ARBA00022745"/>
    </source>
</evidence>
<comment type="caution">
    <text evidence="8">The sequence shown here is derived from an EMBL/GenBank/DDBJ whole genome shotgun (WGS) entry which is preliminary data.</text>
</comment>
<dbReference type="STRING" id="59895.A0A103XKN5"/>
<dbReference type="Proteomes" id="UP000243975">
    <property type="component" value="Unassembled WGS sequence"/>
</dbReference>
<dbReference type="EMBL" id="LEKV01004814">
    <property type="protein sequence ID" value="KVH92541.1"/>
    <property type="molecule type" value="Genomic_DNA"/>
</dbReference>
<keyword evidence="4" id="KW-0238">DNA-binding</keyword>
<dbReference type="InterPro" id="IPR001471">
    <property type="entry name" value="AP2/ERF_dom"/>
</dbReference>
<dbReference type="OrthoDB" id="49610at2759"/>
<keyword evidence="6" id="KW-0539">Nucleus</keyword>
<dbReference type="InterPro" id="IPR036955">
    <property type="entry name" value="AP2/ERF_dom_sf"/>
</dbReference>
<keyword evidence="9" id="KW-1185">Reference proteome</keyword>
<evidence type="ECO:0000313" key="8">
    <source>
        <dbReference type="EMBL" id="KVH92541.1"/>
    </source>
</evidence>
<dbReference type="SUPFAM" id="SSF54171">
    <property type="entry name" value="DNA-binding domain"/>
    <property type="match status" value="1"/>
</dbReference>
<dbReference type="CDD" id="cd00018">
    <property type="entry name" value="AP2"/>
    <property type="match status" value="1"/>
</dbReference>
<dbReference type="GO" id="GO:0009873">
    <property type="term" value="P:ethylene-activated signaling pathway"/>
    <property type="evidence" value="ECO:0007669"/>
    <property type="project" value="UniProtKB-KW"/>
</dbReference>
<dbReference type="Gramene" id="KVH92541">
    <property type="protein sequence ID" value="KVH92541"/>
    <property type="gene ID" value="Ccrd_005428"/>
</dbReference>
<protein>
    <submittedName>
        <fullName evidence="8">AP2/ERF domain-containing protein</fullName>
    </submittedName>
</protein>
<dbReference type="PANTHER" id="PTHR31677:SF110">
    <property type="entry name" value="AP2_ERF DOMAIN-CONTAINING PROTEIN"/>
    <property type="match status" value="1"/>
</dbReference>
<sequence length="184" mass="20330">MDNFSVTSTTAGVRMDDEDSIIVSALRYVISGGNTTAPSGVIGKYYCIQPPPPEKEICRECGMQIPDCLGCQMFTAAGGGGERRRKKRKKEYRGVNLRPSGKWAAEMMVPGKKERKWLGTFTTAEEAARAYDIASVRFRGKTAKTNFPVAEYSDIVPVENEEENANSVNGLYLNPIYQSKLNKS</sequence>
<dbReference type="GO" id="GO:0003700">
    <property type="term" value="F:DNA-binding transcription factor activity"/>
    <property type="evidence" value="ECO:0007669"/>
    <property type="project" value="InterPro"/>
</dbReference>
<evidence type="ECO:0000256" key="3">
    <source>
        <dbReference type="ARBA" id="ARBA00023015"/>
    </source>
</evidence>